<protein>
    <recommendedName>
        <fullName evidence="4">Daunorubicin resistance ATP-binding protein DrrA1/2-like C-terminal domain-containing protein</fullName>
    </recommendedName>
</protein>
<sequence length="104" mass="12191">NEVQHICDKAAFIKSGRLIATESIREDFEFSLRRYTVMFPKFPDISEFEKIESVSEITQDENKLTVTVKGDISEFIRTLSNHDPIDLSEEETSLEDLFMKYYED</sequence>
<keyword evidence="1" id="KW-0813">Transport</keyword>
<evidence type="ECO:0000259" key="4">
    <source>
        <dbReference type="Pfam" id="PF13732"/>
    </source>
</evidence>
<dbReference type="AlphaFoldDB" id="A0A382VMP9"/>
<reference evidence="5" key="1">
    <citation type="submission" date="2018-05" db="EMBL/GenBank/DDBJ databases">
        <authorList>
            <person name="Lanie J.A."/>
            <person name="Ng W.-L."/>
            <person name="Kazmierczak K.M."/>
            <person name="Andrzejewski T.M."/>
            <person name="Davidsen T.M."/>
            <person name="Wayne K.J."/>
            <person name="Tettelin H."/>
            <person name="Glass J.I."/>
            <person name="Rusch D."/>
            <person name="Podicherti R."/>
            <person name="Tsui H.-C.T."/>
            <person name="Winkler M.E."/>
        </authorList>
    </citation>
    <scope>NUCLEOTIDE SEQUENCE</scope>
</reference>
<evidence type="ECO:0000256" key="1">
    <source>
        <dbReference type="ARBA" id="ARBA00022448"/>
    </source>
</evidence>
<dbReference type="InterPro" id="IPR025302">
    <property type="entry name" value="DrrA1/2-like_C"/>
</dbReference>
<dbReference type="EMBL" id="UINC01153146">
    <property type="protein sequence ID" value="SVD47704.1"/>
    <property type="molecule type" value="Genomic_DNA"/>
</dbReference>
<feature type="non-terminal residue" evidence="5">
    <location>
        <position position="1"/>
    </location>
</feature>
<gene>
    <name evidence="5" type="ORF">METZ01_LOCUS400558</name>
</gene>
<feature type="domain" description="Daunorubicin resistance ATP-binding protein DrrA1/2-like C-terminal" evidence="4">
    <location>
        <begin position="30"/>
        <end position="101"/>
    </location>
</feature>
<name>A0A382VMP9_9ZZZZ</name>
<dbReference type="Pfam" id="PF13732">
    <property type="entry name" value="DrrA1-3_C"/>
    <property type="match status" value="1"/>
</dbReference>
<evidence type="ECO:0000256" key="2">
    <source>
        <dbReference type="ARBA" id="ARBA00022741"/>
    </source>
</evidence>
<organism evidence="5">
    <name type="scientific">marine metagenome</name>
    <dbReference type="NCBI Taxonomy" id="408172"/>
    <lineage>
        <taxon>unclassified sequences</taxon>
        <taxon>metagenomes</taxon>
        <taxon>ecological metagenomes</taxon>
    </lineage>
</organism>
<evidence type="ECO:0000313" key="5">
    <source>
        <dbReference type="EMBL" id="SVD47704.1"/>
    </source>
</evidence>
<evidence type="ECO:0000256" key="3">
    <source>
        <dbReference type="ARBA" id="ARBA00022840"/>
    </source>
</evidence>
<keyword evidence="2" id="KW-0547">Nucleotide-binding</keyword>
<accession>A0A382VMP9</accession>
<dbReference type="GO" id="GO:0005524">
    <property type="term" value="F:ATP binding"/>
    <property type="evidence" value="ECO:0007669"/>
    <property type="project" value="UniProtKB-KW"/>
</dbReference>
<keyword evidence="3" id="KW-0067">ATP-binding</keyword>
<proteinExistence type="predicted"/>